<feature type="transmembrane region" description="Helical" evidence="5">
    <location>
        <begin position="293"/>
        <end position="312"/>
    </location>
</feature>
<dbReference type="AlphaFoldDB" id="A0A7C4ET48"/>
<evidence type="ECO:0000256" key="5">
    <source>
        <dbReference type="SAM" id="Phobius"/>
    </source>
</evidence>
<feature type="domain" description="Major facilitator superfamily (MFS) profile" evidence="6">
    <location>
        <begin position="1"/>
        <end position="380"/>
    </location>
</feature>
<feature type="transmembrane region" description="Helical" evidence="5">
    <location>
        <begin position="98"/>
        <end position="122"/>
    </location>
</feature>
<dbReference type="GO" id="GO:0022857">
    <property type="term" value="F:transmembrane transporter activity"/>
    <property type="evidence" value="ECO:0007669"/>
    <property type="project" value="InterPro"/>
</dbReference>
<feature type="transmembrane region" description="Helical" evidence="5">
    <location>
        <begin position="204"/>
        <end position="222"/>
    </location>
</feature>
<keyword evidence="4 5" id="KW-0472">Membrane</keyword>
<evidence type="ECO:0000259" key="6">
    <source>
        <dbReference type="PROSITE" id="PS50850"/>
    </source>
</evidence>
<feature type="transmembrane region" description="Helical" evidence="5">
    <location>
        <begin position="164"/>
        <end position="183"/>
    </location>
</feature>
<accession>A0A7C4ET48</accession>
<feature type="transmembrane region" description="Helical" evidence="5">
    <location>
        <begin position="234"/>
        <end position="256"/>
    </location>
</feature>
<feature type="transmembrane region" description="Helical" evidence="5">
    <location>
        <begin position="134"/>
        <end position="152"/>
    </location>
</feature>
<evidence type="ECO:0000313" key="7">
    <source>
        <dbReference type="EMBL" id="HGH61305.1"/>
    </source>
</evidence>
<keyword evidence="2 5" id="KW-0812">Transmembrane</keyword>
<protein>
    <submittedName>
        <fullName evidence="7">MFS transporter</fullName>
    </submittedName>
</protein>
<dbReference type="InterPro" id="IPR020846">
    <property type="entry name" value="MFS_dom"/>
</dbReference>
<dbReference type="PANTHER" id="PTHR23531:SF1">
    <property type="entry name" value="QUINOLENE RESISTANCE PROTEIN NORA"/>
    <property type="match status" value="1"/>
</dbReference>
<dbReference type="PROSITE" id="PS00216">
    <property type="entry name" value="SUGAR_TRANSPORT_1"/>
    <property type="match status" value="1"/>
</dbReference>
<dbReference type="GO" id="GO:0016020">
    <property type="term" value="C:membrane"/>
    <property type="evidence" value="ECO:0007669"/>
    <property type="project" value="UniProtKB-SubCell"/>
</dbReference>
<dbReference type="Gene3D" id="1.20.1250.20">
    <property type="entry name" value="MFS general substrate transporter like domains"/>
    <property type="match status" value="2"/>
</dbReference>
<dbReference type="Pfam" id="PF07690">
    <property type="entry name" value="MFS_1"/>
    <property type="match status" value="1"/>
</dbReference>
<name>A0A7C4ET48_9BACT</name>
<keyword evidence="3 5" id="KW-1133">Transmembrane helix</keyword>
<reference evidence="7" key="1">
    <citation type="journal article" date="2020" name="mSystems">
        <title>Genome- and Community-Level Interaction Insights into Carbon Utilization and Element Cycling Functions of Hydrothermarchaeota in Hydrothermal Sediment.</title>
        <authorList>
            <person name="Zhou Z."/>
            <person name="Liu Y."/>
            <person name="Xu W."/>
            <person name="Pan J."/>
            <person name="Luo Z.H."/>
            <person name="Li M."/>
        </authorList>
    </citation>
    <scope>NUCLEOTIDE SEQUENCE [LARGE SCALE GENOMIC DNA]</scope>
    <source>
        <strain evidence="7">SpSt-769</strain>
    </source>
</reference>
<feature type="transmembrane region" description="Helical" evidence="5">
    <location>
        <begin position="268"/>
        <end position="287"/>
    </location>
</feature>
<dbReference type="EMBL" id="DTGT01000262">
    <property type="protein sequence ID" value="HGH61305.1"/>
    <property type="molecule type" value="Genomic_DNA"/>
</dbReference>
<gene>
    <name evidence="7" type="ORF">ENV54_08415</name>
</gene>
<dbReference type="InterPro" id="IPR036259">
    <property type="entry name" value="MFS_trans_sf"/>
</dbReference>
<dbReference type="PROSITE" id="PS50850">
    <property type="entry name" value="MFS"/>
    <property type="match status" value="1"/>
</dbReference>
<feature type="transmembrane region" description="Helical" evidence="5">
    <location>
        <begin position="46"/>
        <end position="66"/>
    </location>
</feature>
<evidence type="ECO:0000256" key="2">
    <source>
        <dbReference type="ARBA" id="ARBA00022692"/>
    </source>
</evidence>
<dbReference type="SUPFAM" id="SSF103473">
    <property type="entry name" value="MFS general substrate transporter"/>
    <property type="match status" value="1"/>
</dbReference>
<feature type="transmembrane region" description="Helical" evidence="5">
    <location>
        <begin position="73"/>
        <end position="92"/>
    </location>
</feature>
<evidence type="ECO:0000256" key="1">
    <source>
        <dbReference type="ARBA" id="ARBA00004141"/>
    </source>
</evidence>
<dbReference type="InterPro" id="IPR011701">
    <property type="entry name" value="MFS"/>
</dbReference>
<organism evidence="7">
    <name type="scientific">Desulfomonile tiedjei</name>
    <dbReference type="NCBI Taxonomy" id="2358"/>
    <lineage>
        <taxon>Bacteria</taxon>
        <taxon>Pseudomonadati</taxon>
        <taxon>Thermodesulfobacteriota</taxon>
        <taxon>Desulfomonilia</taxon>
        <taxon>Desulfomonilales</taxon>
        <taxon>Desulfomonilaceae</taxon>
        <taxon>Desulfomonile</taxon>
    </lineage>
</organism>
<comment type="subcellular location">
    <subcellularLocation>
        <location evidence="1">Membrane</location>
        <topology evidence="1">Multi-pass membrane protein</topology>
    </subcellularLocation>
</comment>
<dbReference type="PANTHER" id="PTHR23531">
    <property type="entry name" value="QUINOLENE RESISTANCE PROTEIN NORA"/>
    <property type="match status" value="1"/>
</dbReference>
<feature type="transmembrane region" description="Helical" evidence="5">
    <location>
        <begin position="12"/>
        <end position="34"/>
    </location>
</feature>
<sequence length="390" mass="42217">MYELLKNTQFLLVSLTNLCLFLVVSTWSFLPVFIVNLGGNNFDVGLVMGSIGVTSLGALPLLAPLIDRFGRKLFILTGIFIVGVSNACFLLFDAYSPLMMIVRLVQGVAFAACFNGCATFVADIVPPDKRAQGFGLFGVSGSTAVAIGPYVGEKFLLYWGFPSYFWLLVAFGMLGFCTAVMVQDQPLKRPRSKPRGFFPTAFRDGHLAMMAVAAVCGSGFAAMNTFYPLHARNLGYQAGVFFVCYGVSLVLVRVLLGALADNMRREKLIFYCIVGFGLMLFGTSHIASVSQTILLGALFGLVQGLSYPAMMARMVDRSNEGNRAVVVSLFTGSFGVGINVSVLGWGYIANQEGLSAMFLIGGVLMFAAAAIFFWQCMVAKPWRNQTTQTP</sequence>
<dbReference type="InterPro" id="IPR005829">
    <property type="entry name" value="Sugar_transporter_CS"/>
</dbReference>
<comment type="caution">
    <text evidence="7">The sequence shown here is derived from an EMBL/GenBank/DDBJ whole genome shotgun (WGS) entry which is preliminary data.</text>
</comment>
<dbReference type="InterPro" id="IPR052714">
    <property type="entry name" value="MFS_Exporter"/>
</dbReference>
<evidence type="ECO:0000256" key="3">
    <source>
        <dbReference type="ARBA" id="ARBA00022989"/>
    </source>
</evidence>
<feature type="transmembrane region" description="Helical" evidence="5">
    <location>
        <begin position="354"/>
        <end position="374"/>
    </location>
</feature>
<evidence type="ECO:0000256" key="4">
    <source>
        <dbReference type="ARBA" id="ARBA00023136"/>
    </source>
</evidence>
<proteinExistence type="predicted"/>
<feature type="transmembrane region" description="Helical" evidence="5">
    <location>
        <begin position="324"/>
        <end position="348"/>
    </location>
</feature>